<sequence>MSSTTQHSTHHPADPPLLPLARKKRDQKATASIDDADHQQPPCPSYLNLNVPNGHPCALSLSLSPKLPGPGSLSLSLSQSVTPVPPPEICLPRPPPKAMTLAVLDNVGVTGATEFPPNATDSARHQSIAACLLANFTLLASKDASNTRSDGDAHAALPARRPVSMCCRCCMLVICRFLFLASRFWLLTSRVWV</sequence>
<protein>
    <submittedName>
        <fullName evidence="2">Uncharacterized protein</fullName>
    </submittedName>
</protein>
<name>A0A8T0I3I8_CERPU</name>
<evidence type="ECO:0000256" key="1">
    <source>
        <dbReference type="SAM" id="MobiDB-lite"/>
    </source>
</evidence>
<accession>A0A8T0I3I8</accession>
<evidence type="ECO:0000313" key="2">
    <source>
        <dbReference type="EMBL" id="KAG0577505.1"/>
    </source>
</evidence>
<dbReference type="AlphaFoldDB" id="A0A8T0I3I8"/>
<organism evidence="2 3">
    <name type="scientific">Ceratodon purpureus</name>
    <name type="common">Fire moss</name>
    <name type="synonym">Dicranum purpureum</name>
    <dbReference type="NCBI Taxonomy" id="3225"/>
    <lineage>
        <taxon>Eukaryota</taxon>
        <taxon>Viridiplantae</taxon>
        <taxon>Streptophyta</taxon>
        <taxon>Embryophyta</taxon>
        <taxon>Bryophyta</taxon>
        <taxon>Bryophytina</taxon>
        <taxon>Bryopsida</taxon>
        <taxon>Dicranidae</taxon>
        <taxon>Pseudoditrichales</taxon>
        <taxon>Ditrichaceae</taxon>
        <taxon>Ceratodon</taxon>
    </lineage>
</organism>
<dbReference type="EMBL" id="CM026425">
    <property type="protein sequence ID" value="KAG0577505.1"/>
    <property type="molecule type" value="Genomic_DNA"/>
</dbReference>
<keyword evidence="3" id="KW-1185">Reference proteome</keyword>
<proteinExistence type="predicted"/>
<reference evidence="2" key="1">
    <citation type="submission" date="2020-06" db="EMBL/GenBank/DDBJ databases">
        <title>WGS assembly of Ceratodon purpureus strain R40.</title>
        <authorList>
            <person name="Carey S.B."/>
            <person name="Jenkins J."/>
            <person name="Shu S."/>
            <person name="Lovell J.T."/>
            <person name="Sreedasyam A."/>
            <person name="Maumus F."/>
            <person name="Tiley G.P."/>
            <person name="Fernandez-Pozo N."/>
            <person name="Barry K."/>
            <person name="Chen C."/>
            <person name="Wang M."/>
            <person name="Lipzen A."/>
            <person name="Daum C."/>
            <person name="Saski C.A."/>
            <person name="Payton A.C."/>
            <person name="Mcbreen J.C."/>
            <person name="Conrad R.E."/>
            <person name="Kollar L.M."/>
            <person name="Olsson S."/>
            <person name="Huttunen S."/>
            <person name="Landis J.B."/>
            <person name="Wickett N.J."/>
            <person name="Johnson M.G."/>
            <person name="Rensing S.A."/>
            <person name="Grimwood J."/>
            <person name="Schmutz J."/>
            <person name="Mcdaniel S.F."/>
        </authorList>
    </citation>
    <scope>NUCLEOTIDE SEQUENCE</scope>
    <source>
        <strain evidence="2">R40</strain>
    </source>
</reference>
<feature type="region of interest" description="Disordered" evidence="1">
    <location>
        <begin position="1"/>
        <end position="44"/>
    </location>
</feature>
<comment type="caution">
    <text evidence="2">The sequence shown here is derived from an EMBL/GenBank/DDBJ whole genome shotgun (WGS) entry which is preliminary data.</text>
</comment>
<evidence type="ECO:0000313" key="3">
    <source>
        <dbReference type="Proteomes" id="UP000822688"/>
    </source>
</evidence>
<dbReference type="Proteomes" id="UP000822688">
    <property type="component" value="Chromosome 5"/>
</dbReference>
<gene>
    <name evidence="2" type="ORF">KC19_5G161400</name>
</gene>